<dbReference type="InterPro" id="IPR035897">
    <property type="entry name" value="Toll_tir_struct_dom_sf"/>
</dbReference>
<keyword evidence="2" id="KW-0378">Hydrolase</keyword>
<sequence length="173" mass="19542">MEQPNAKTLAFASSSSLISPPAKKYDVFLSFRGEDTRLNFTGFLYAALCQKGIFYTFKDDYELEKGKDIGPKLMNAIEDSHYAVVVLSKNYAASTWCLNELAKIVDCMGDSGRIQTIFYHVNPTNVRKQMGSFGQALAEHQKNPRHSSEDVKRWRNALTKVADLSAWHVEDHT</sequence>
<dbReference type="EMBL" id="VOIH02000001">
    <property type="protein sequence ID" value="KAF3456071.1"/>
    <property type="molecule type" value="Genomic_DNA"/>
</dbReference>
<keyword evidence="7" id="KW-1185">Reference proteome</keyword>
<name>A0A8K0HP38_9ROSA</name>
<evidence type="ECO:0000256" key="1">
    <source>
        <dbReference type="ARBA" id="ARBA00011982"/>
    </source>
</evidence>
<accession>A0A8K0HP38</accession>
<evidence type="ECO:0000313" key="6">
    <source>
        <dbReference type="EMBL" id="KAF3456071.1"/>
    </source>
</evidence>
<organism evidence="6 7">
    <name type="scientific">Rhamnella rubrinervis</name>
    <dbReference type="NCBI Taxonomy" id="2594499"/>
    <lineage>
        <taxon>Eukaryota</taxon>
        <taxon>Viridiplantae</taxon>
        <taxon>Streptophyta</taxon>
        <taxon>Embryophyta</taxon>
        <taxon>Tracheophyta</taxon>
        <taxon>Spermatophyta</taxon>
        <taxon>Magnoliopsida</taxon>
        <taxon>eudicotyledons</taxon>
        <taxon>Gunneridae</taxon>
        <taxon>Pentapetalae</taxon>
        <taxon>rosids</taxon>
        <taxon>fabids</taxon>
        <taxon>Rosales</taxon>
        <taxon>Rhamnaceae</taxon>
        <taxon>rhamnoid group</taxon>
        <taxon>Rhamneae</taxon>
        <taxon>Rhamnella</taxon>
    </lineage>
</organism>
<gene>
    <name evidence="6" type="ORF">FNV43_RR00714</name>
</gene>
<dbReference type="GO" id="GO:0061809">
    <property type="term" value="F:NAD+ nucleosidase activity, cyclic ADP-ribose generating"/>
    <property type="evidence" value="ECO:0007669"/>
    <property type="project" value="UniProtKB-EC"/>
</dbReference>
<dbReference type="SMART" id="SM00255">
    <property type="entry name" value="TIR"/>
    <property type="match status" value="1"/>
</dbReference>
<comment type="caution">
    <text evidence="6">The sequence shown here is derived from an EMBL/GenBank/DDBJ whole genome shotgun (WGS) entry which is preliminary data.</text>
</comment>
<dbReference type="FunFam" id="3.40.50.10140:FF:000007">
    <property type="entry name" value="Disease resistance protein (TIR-NBS-LRR class)"/>
    <property type="match status" value="1"/>
</dbReference>
<dbReference type="PANTHER" id="PTHR32009:SF39">
    <property type="entry name" value="TIR DOMAIN-CONTAINING PROTEIN"/>
    <property type="match status" value="1"/>
</dbReference>
<proteinExistence type="predicted"/>
<dbReference type="OrthoDB" id="1654415at2759"/>
<evidence type="ECO:0000313" key="7">
    <source>
        <dbReference type="Proteomes" id="UP000796880"/>
    </source>
</evidence>
<dbReference type="GO" id="GO:0007165">
    <property type="term" value="P:signal transduction"/>
    <property type="evidence" value="ECO:0007669"/>
    <property type="project" value="InterPro"/>
</dbReference>
<dbReference type="PROSITE" id="PS50104">
    <property type="entry name" value="TIR"/>
    <property type="match status" value="1"/>
</dbReference>
<evidence type="ECO:0000256" key="3">
    <source>
        <dbReference type="ARBA" id="ARBA00023027"/>
    </source>
</evidence>
<dbReference type="SUPFAM" id="SSF52200">
    <property type="entry name" value="Toll/Interleukin receptor TIR domain"/>
    <property type="match status" value="1"/>
</dbReference>
<keyword evidence="3" id="KW-0520">NAD</keyword>
<comment type="catalytic activity">
    <reaction evidence="4">
        <text>NAD(+) + H2O = ADP-D-ribose + nicotinamide + H(+)</text>
        <dbReference type="Rhea" id="RHEA:16301"/>
        <dbReference type="ChEBI" id="CHEBI:15377"/>
        <dbReference type="ChEBI" id="CHEBI:15378"/>
        <dbReference type="ChEBI" id="CHEBI:17154"/>
        <dbReference type="ChEBI" id="CHEBI:57540"/>
        <dbReference type="ChEBI" id="CHEBI:57967"/>
        <dbReference type="EC" id="3.2.2.6"/>
    </reaction>
    <physiologicalReaction direction="left-to-right" evidence="4">
        <dbReference type="Rhea" id="RHEA:16302"/>
    </physiologicalReaction>
</comment>
<evidence type="ECO:0000256" key="2">
    <source>
        <dbReference type="ARBA" id="ARBA00022801"/>
    </source>
</evidence>
<dbReference type="AlphaFoldDB" id="A0A8K0HP38"/>
<dbReference type="Proteomes" id="UP000796880">
    <property type="component" value="Unassembled WGS sequence"/>
</dbReference>
<protein>
    <recommendedName>
        <fullName evidence="1">ADP-ribosyl cyclase/cyclic ADP-ribose hydrolase</fullName>
        <ecNumber evidence="1">3.2.2.6</ecNumber>
    </recommendedName>
</protein>
<dbReference type="InterPro" id="IPR000157">
    <property type="entry name" value="TIR_dom"/>
</dbReference>
<feature type="domain" description="TIR" evidence="5">
    <location>
        <begin position="23"/>
        <end position="158"/>
    </location>
</feature>
<dbReference type="EC" id="3.2.2.6" evidence="1"/>
<reference evidence="6" key="1">
    <citation type="submission" date="2020-03" db="EMBL/GenBank/DDBJ databases">
        <title>A high-quality chromosome-level genome assembly of a woody plant with both climbing and erect habits, Rhamnella rubrinervis.</title>
        <authorList>
            <person name="Lu Z."/>
            <person name="Yang Y."/>
            <person name="Zhu X."/>
            <person name="Sun Y."/>
        </authorList>
    </citation>
    <scope>NUCLEOTIDE SEQUENCE</scope>
    <source>
        <strain evidence="6">BYM</strain>
        <tissue evidence="6">Leaf</tissue>
    </source>
</reference>
<dbReference type="PANTHER" id="PTHR32009">
    <property type="entry name" value="TMV RESISTANCE PROTEIN N-LIKE"/>
    <property type="match status" value="1"/>
</dbReference>
<dbReference type="Pfam" id="PF01582">
    <property type="entry name" value="TIR"/>
    <property type="match status" value="1"/>
</dbReference>
<dbReference type="Gene3D" id="3.40.50.10140">
    <property type="entry name" value="Toll/interleukin-1 receptor homology (TIR) domain"/>
    <property type="match status" value="1"/>
</dbReference>
<evidence type="ECO:0000259" key="5">
    <source>
        <dbReference type="PROSITE" id="PS50104"/>
    </source>
</evidence>
<evidence type="ECO:0000256" key="4">
    <source>
        <dbReference type="ARBA" id="ARBA00047304"/>
    </source>
</evidence>